<dbReference type="Pfam" id="PF08600">
    <property type="entry name" value="NuBaID_C"/>
    <property type="match status" value="1"/>
</dbReference>
<dbReference type="Proteomes" id="UP000266723">
    <property type="component" value="Unassembled WGS sequence"/>
</dbReference>
<accession>A0ABQ7AW44</accession>
<dbReference type="EMBL" id="QGKV02001556">
    <property type="protein sequence ID" value="KAF3518397.1"/>
    <property type="molecule type" value="Genomic_DNA"/>
</dbReference>
<comment type="caution">
    <text evidence="2">The sequence shown here is derived from an EMBL/GenBank/DDBJ whole genome shotgun (WGS) entry which is preliminary data.</text>
</comment>
<proteinExistence type="predicted"/>
<gene>
    <name evidence="2" type="ORF">DY000_02058961</name>
</gene>
<evidence type="ECO:0000313" key="2">
    <source>
        <dbReference type="EMBL" id="KAF3518397.1"/>
    </source>
</evidence>
<evidence type="ECO:0000259" key="1">
    <source>
        <dbReference type="Pfam" id="PF08600"/>
    </source>
</evidence>
<sequence length="180" mass="20961">MEKLFFIPIRNLSFLLPPLEAVNCLYFYDIALAPGPLLYLIHISFVSVGRACYFQVHDLVCQTPVISALTCARRGWLNDYIFTSQPRLLGQSNRELEVEVRSNKQMEFDPVKQHRHFCPWIWSTSRKGPGWRQTLSALQRHKGSCQTPLSPSSVLEVDDSLISVRNFMHDFSLRHRRFCY</sequence>
<feature type="domain" description="NuBaID C-terminal" evidence="1">
    <location>
        <begin position="67"/>
        <end position="132"/>
    </location>
</feature>
<evidence type="ECO:0000313" key="3">
    <source>
        <dbReference type="Proteomes" id="UP000266723"/>
    </source>
</evidence>
<dbReference type="PANTHER" id="PTHR15835">
    <property type="entry name" value="NUCLEAR-INTERACTING PARTNER OF ALK"/>
    <property type="match status" value="1"/>
</dbReference>
<organism evidence="2 3">
    <name type="scientific">Brassica cretica</name>
    <name type="common">Mustard</name>
    <dbReference type="NCBI Taxonomy" id="69181"/>
    <lineage>
        <taxon>Eukaryota</taxon>
        <taxon>Viridiplantae</taxon>
        <taxon>Streptophyta</taxon>
        <taxon>Embryophyta</taxon>
        <taxon>Tracheophyta</taxon>
        <taxon>Spermatophyta</taxon>
        <taxon>Magnoliopsida</taxon>
        <taxon>eudicotyledons</taxon>
        <taxon>Gunneridae</taxon>
        <taxon>Pentapetalae</taxon>
        <taxon>rosids</taxon>
        <taxon>malvids</taxon>
        <taxon>Brassicales</taxon>
        <taxon>Brassicaceae</taxon>
        <taxon>Brassiceae</taxon>
        <taxon>Brassica</taxon>
    </lineage>
</organism>
<reference evidence="2 3" key="1">
    <citation type="journal article" date="2020" name="BMC Genomics">
        <title>Intraspecific diversification of the crop wild relative Brassica cretica Lam. using demographic model selection.</title>
        <authorList>
            <person name="Kioukis A."/>
            <person name="Michalopoulou V.A."/>
            <person name="Briers L."/>
            <person name="Pirintsos S."/>
            <person name="Studholme D.J."/>
            <person name="Pavlidis P."/>
            <person name="Sarris P.F."/>
        </authorList>
    </citation>
    <scope>NUCLEOTIDE SEQUENCE [LARGE SCALE GENOMIC DNA]</scope>
    <source>
        <strain evidence="3">cv. PFS-1207/04</strain>
    </source>
</reference>
<dbReference type="PANTHER" id="PTHR15835:SF6">
    <property type="entry name" value="ZINC FINGER C3HC-TYPE PROTEIN 1"/>
    <property type="match status" value="1"/>
</dbReference>
<dbReference type="InterPro" id="IPR013909">
    <property type="entry name" value="NuBaID_C"/>
</dbReference>
<protein>
    <recommendedName>
        <fullName evidence="1">NuBaID C-terminal domain-containing protein</fullName>
    </recommendedName>
</protein>
<name>A0ABQ7AW44_BRACR</name>
<keyword evidence="3" id="KW-1185">Reference proteome</keyword>